<sequence length="114" mass="13136">MKKQLMVTLLAGLLIQASIFAQNKSKGSPEGVSEKGWWVIESNIHTPKKNIVYFYNNDGVMVYKEKIDGIRINPSRKTTRIQLQQVLESAVVTWEQQHKLLEDQELVANQLKKR</sequence>
<dbReference type="EMBL" id="JAGHKO010000001">
    <property type="protein sequence ID" value="MBO9199667.1"/>
    <property type="molecule type" value="Genomic_DNA"/>
</dbReference>
<evidence type="ECO:0000313" key="2">
    <source>
        <dbReference type="EMBL" id="MBO9199667.1"/>
    </source>
</evidence>
<proteinExistence type="predicted"/>
<keyword evidence="1" id="KW-0732">Signal</keyword>
<feature type="chain" id="PRO_5045048986" evidence="1">
    <location>
        <begin position="22"/>
        <end position="114"/>
    </location>
</feature>
<evidence type="ECO:0000256" key="1">
    <source>
        <dbReference type="SAM" id="SignalP"/>
    </source>
</evidence>
<evidence type="ECO:0000313" key="3">
    <source>
        <dbReference type="Proteomes" id="UP000677244"/>
    </source>
</evidence>
<keyword evidence="3" id="KW-1185">Reference proteome</keyword>
<dbReference type="Proteomes" id="UP000677244">
    <property type="component" value="Unassembled WGS sequence"/>
</dbReference>
<feature type="signal peptide" evidence="1">
    <location>
        <begin position="1"/>
        <end position="21"/>
    </location>
</feature>
<name>A0ABS3YP68_9BACT</name>
<gene>
    <name evidence="2" type="ORF">J7I42_05270</name>
</gene>
<organism evidence="2 3">
    <name type="scientific">Niastella soli</name>
    <dbReference type="NCBI Taxonomy" id="2821487"/>
    <lineage>
        <taxon>Bacteria</taxon>
        <taxon>Pseudomonadati</taxon>
        <taxon>Bacteroidota</taxon>
        <taxon>Chitinophagia</taxon>
        <taxon>Chitinophagales</taxon>
        <taxon>Chitinophagaceae</taxon>
        <taxon>Niastella</taxon>
    </lineage>
</organism>
<reference evidence="2 3" key="1">
    <citation type="submission" date="2021-03" db="EMBL/GenBank/DDBJ databases">
        <title>Assistant Professor.</title>
        <authorList>
            <person name="Huq M.A."/>
        </authorList>
    </citation>
    <scope>NUCLEOTIDE SEQUENCE [LARGE SCALE GENOMIC DNA]</scope>
    <source>
        <strain evidence="2 3">MAH-29</strain>
    </source>
</reference>
<comment type="caution">
    <text evidence="2">The sequence shown here is derived from an EMBL/GenBank/DDBJ whole genome shotgun (WGS) entry which is preliminary data.</text>
</comment>
<accession>A0ABS3YP68</accession>
<dbReference type="RefSeq" id="WP_209137724.1">
    <property type="nucleotide sequence ID" value="NZ_JAGHKO010000001.1"/>
</dbReference>
<protein>
    <submittedName>
        <fullName evidence="2">Uncharacterized protein</fullName>
    </submittedName>
</protein>